<protein>
    <submittedName>
        <fullName evidence="2">Uncharacterized protein</fullName>
    </submittedName>
</protein>
<sequence>MSALQHSDLLCRGNPSSFRKEICGRGARLGGYMPVQQRHLTSDGNYIFHSLVTAANPSYQEDTPPPNLHEPSYELLQPQSSPSWSSKDQHSTNQKIFHRRTRI</sequence>
<organism evidence="2 3">
    <name type="scientific">Ramazzottius varieornatus</name>
    <name type="common">Water bear</name>
    <name type="synonym">Tardigrade</name>
    <dbReference type="NCBI Taxonomy" id="947166"/>
    <lineage>
        <taxon>Eukaryota</taxon>
        <taxon>Metazoa</taxon>
        <taxon>Ecdysozoa</taxon>
        <taxon>Tardigrada</taxon>
        <taxon>Eutardigrada</taxon>
        <taxon>Parachela</taxon>
        <taxon>Hypsibioidea</taxon>
        <taxon>Ramazzottiidae</taxon>
        <taxon>Ramazzottius</taxon>
    </lineage>
</organism>
<keyword evidence="3" id="KW-1185">Reference proteome</keyword>
<feature type="region of interest" description="Disordered" evidence="1">
    <location>
        <begin position="57"/>
        <end position="103"/>
    </location>
</feature>
<feature type="compositionally biased region" description="Low complexity" evidence="1">
    <location>
        <begin position="75"/>
        <end position="86"/>
    </location>
</feature>
<accession>A0A1D1V6W9</accession>
<evidence type="ECO:0000313" key="2">
    <source>
        <dbReference type="EMBL" id="GAU97426.1"/>
    </source>
</evidence>
<reference evidence="2 3" key="1">
    <citation type="journal article" date="2016" name="Nat. Commun.">
        <title>Extremotolerant tardigrade genome and improved radiotolerance of human cultured cells by tardigrade-unique protein.</title>
        <authorList>
            <person name="Hashimoto T."/>
            <person name="Horikawa D.D."/>
            <person name="Saito Y."/>
            <person name="Kuwahara H."/>
            <person name="Kozuka-Hata H."/>
            <person name="Shin-I T."/>
            <person name="Minakuchi Y."/>
            <person name="Ohishi K."/>
            <person name="Motoyama A."/>
            <person name="Aizu T."/>
            <person name="Enomoto A."/>
            <person name="Kondo K."/>
            <person name="Tanaka S."/>
            <person name="Hara Y."/>
            <person name="Koshikawa S."/>
            <person name="Sagara H."/>
            <person name="Miura T."/>
            <person name="Yokobori S."/>
            <person name="Miyagawa K."/>
            <person name="Suzuki Y."/>
            <person name="Kubo T."/>
            <person name="Oyama M."/>
            <person name="Kohara Y."/>
            <person name="Fujiyama A."/>
            <person name="Arakawa K."/>
            <person name="Katayama T."/>
            <person name="Toyoda A."/>
            <person name="Kunieda T."/>
        </authorList>
    </citation>
    <scope>NUCLEOTIDE SEQUENCE [LARGE SCALE GENOMIC DNA]</scope>
    <source>
        <strain evidence="2 3">YOKOZUNA-1</strain>
    </source>
</reference>
<comment type="caution">
    <text evidence="2">The sequence shown here is derived from an EMBL/GenBank/DDBJ whole genome shotgun (WGS) entry which is preliminary data.</text>
</comment>
<dbReference type="AlphaFoldDB" id="A0A1D1V6W9"/>
<name>A0A1D1V6W9_RAMVA</name>
<evidence type="ECO:0000313" key="3">
    <source>
        <dbReference type="Proteomes" id="UP000186922"/>
    </source>
</evidence>
<evidence type="ECO:0000256" key="1">
    <source>
        <dbReference type="SAM" id="MobiDB-lite"/>
    </source>
</evidence>
<proteinExistence type="predicted"/>
<gene>
    <name evidence="2" type="primary">RvY_08725-1</name>
    <name evidence="2" type="synonym">RvY_08725.1</name>
    <name evidence="2" type="ORF">RvY_08725</name>
</gene>
<dbReference type="Proteomes" id="UP000186922">
    <property type="component" value="Unassembled WGS sequence"/>
</dbReference>
<dbReference type="EMBL" id="BDGG01000004">
    <property type="protein sequence ID" value="GAU97426.1"/>
    <property type="molecule type" value="Genomic_DNA"/>
</dbReference>